<proteinExistence type="inferred from homology"/>
<dbReference type="Gene3D" id="3.40.50.300">
    <property type="entry name" value="P-loop containing nucleotide triphosphate hydrolases"/>
    <property type="match status" value="1"/>
</dbReference>
<keyword evidence="1" id="KW-0227">DNA damage</keyword>
<organism evidence="4">
    <name type="scientific">Medicago truncatula</name>
    <name type="common">Barrel medic</name>
    <name type="synonym">Medicago tribuloides</name>
    <dbReference type="NCBI Taxonomy" id="3880"/>
    <lineage>
        <taxon>Eukaryota</taxon>
        <taxon>Viridiplantae</taxon>
        <taxon>Streptophyta</taxon>
        <taxon>Embryophyta</taxon>
        <taxon>Tracheophyta</taxon>
        <taxon>Spermatophyta</taxon>
        <taxon>Magnoliopsida</taxon>
        <taxon>eudicotyledons</taxon>
        <taxon>Gunneridae</taxon>
        <taxon>Pentapetalae</taxon>
        <taxon>rosids</taxon>
        <taxon>fabids</taxon>
        <taxon>Fabales</taxon>
        <taxon>Fabaceae</taxon>
        <taxon>Papilionoideae</taxon>
        <taxon>50 kb inversion clade</taxon>
        <taxon>NPAAA clade</taxon>
        <taxon>Hologalegina</taxon>
        <taxon>IRL clade</taxon>
        <taxon>Trifolieae</taxon>
        <taxon>Medicago</taxon>
    </lineage>
</organism>
<dbReference type="EC" id="5.6.2.3" evidence="1"/>
<keyword evidence="1 4" id="KW-0347">Helicase</keyword>
<sequence>MMHKHCFEGFDRTLRDVMKSFHNGRTDIPFGGKVVVLGGDFRQILPVIPKANRGEIVQATVNFSNLWNFVEVLTLTTNMRLSTGSSDSDVHERKLFSDWILAIGDGSVGESNDVDIHVDIPPDLLLQSNGDPIATIVNITYPNLLQNLDDLSYFQNRAVLAPKNSIVDEVNNYMMDLIPGEKKIYLSYDSPLYPKSGNNSPDEVHTPEFLNTISTYGIPNHKLRLKVGVPVMLLRNIDHSLGLCNGTRLVITKMGKYVLEGKVISGSNIGQKVYIPRLSLSPSDKKLPIKFQRRQFPLAVSFAMTINKSQGQSLKHVGVYLPQPVFSHGQLYVALSRVTSRKGLKILVLDEEGNDSNVTSNVVYKEIFYNLV</sequence>
<dbReference type="Gramene" id="rna2849">
    <property type="protein sequence ID" value="RHN79132.1"/>
    <property type="gene ID" value="gene2849"/>
</dbReference>
<reference evidence="4" key="1">
    <citation type="journal article" date="2018" name="Nat. Plants">
        <title>Whole-genome landscape of Medicago truncatula symbiotic genes.</title>
        <authorList>
            <person name="Pecrix Y."/>
            <person name="Gamas P."/>
            <person name="Carrere S."/>
        </authorList>
    </citation>
    <scope>NUCLEOTIDE SEQUENCE</scope>
    <source>
        <tissue evidence="4">Leaves</tissue>
    </source>
</reference>
<evidence type="ECO:0000313" key="4">
    <source>
        <dbReference type="EMBL" id="RHN79132.1"/>
    </source>
</evidence>
<dbReference type="GO" id="GO:0016887">
    <property type="term" value="F:ATP hydrolysis activity"/>
    <property type="evidence" value="ECO:0007669"/>
    <property type="project" value="RHEA"/>
</dbReference>
<dbReference type="AlphaFoldDB" id="A0A396JP05"/>
<dbReference type="GO" id="GO:0006281">
    <property type="term" value="P:DNA repair"/>
    <property type="evidence" value="ECO:0007669"/>
    <property type="project" value="UniProtKB-KW"/>
</dbReference>
<dbReference type="FunFam" id="3.40.50.300:FF:002884">
    <property type="entry name" value="ATP-dependent DNA helicase"/>
    <property type="match status" value="1"/>
</dbReference>
<comment type="similarity">
    <text evidence="1">Belongs to the helicase family.</text>
</comment>
<dbReference type="InterPro" id="IPR049163">
    <property type="entry name" value="Pif1-like_2B_dom"/>
</dbReference>
<dbReference type="Pfam" id="PF05970">
    <property type="entry name" value="PIF1"/>
    <property type="match status" value="1"/>
</dbReference>
<dbReference type="GO" id="GO:0006310">
    <property type="term" value="P:DNA recombination"/>
    <property type="evidence" value="ECO:0007669"/>
    <property type="project" value="UniProtKB-KW"/>
</dbReference>
<keyword evidence="1" id="KW-0234">DNA repair</keyword>
<comment type="caution">
    <text evidence="4">The sequence shown here is derived from an EMBL/GenBank/DDBJ whole genome shotgun (WGS) entry which is preliminary data.</text>
</comment>
<dbReference type="Pfam" id="PF21530">
    <property type="entry name" value="Pif1_2B_dom"/>
    <property type="match status" value="1"/>
</dbReference>
<dbReference type="CDD" id="cd18809">
    <property type="entry name" value="SF1_C_RecD"/>
    <property type="match status" value="1"/>
</dbReference>
<keyword evidence="1 4" id="KW-0378">Hydrolase</keyword>
<feature type="domain" description="DNA helicase Pif1-like DEAD-box helicase" evidence="2">
    <location>
        <begin position="1"/>
        <end position="112"/>
    </location>
</feature>
<dbReference type="GO" id="GO:0043139">
    <property type="term" value="F:5'-3' DNA helicase activity"/>
    <property type="evidence" value="ECO:0007669"/>
    <property type="project" value="UniProtKB-EC"/>
</dbReference>
<accession>A0A396JP05</accession>
<dbReference type="PANTHER" id="PTHR10492:SF101">
    <property type="entry name" value="ATP-DEPENDENT DNA HELICASE"/>
    <property type="match status" value="1"/>
</dbReference>
<evidence type="ECO:0000259" key="3">
    <source>
        <dbReference type="Pfam" id="PF21530"/>
    </source>
</evidence>
<evidence type="ECO:0000259" key="2">
    <source>
        <dbReference type="Pfam" id="PF05970"/>
    </source>
</evidence>
<feature type="domain" description="DNA helicase Pif1-like 2B" evidence="3">
    <location>
        <begin position="208"/>
        <end position="253"/>
    </location>
</feature>
<evidence type="ECO:0000256" key="1">
    <source>
        <dbReference type="RuleBase" id="RU363044"/>
    </source>
</evidence>
<dbReference type="GO" id="GO:0005524">
    <property type="term" value="F:ATP binding"/>
    <property type="evidence" value="ECO:0007669"/>
    <property type="project" value="UniProtKB-KW"/>
</dbReference>
<name>A0A396JP05_MEDTR</name>
<keyword evidence="1" id="KW-0547">Nucleotide-binding</keyword>
<dbReference type="InterPro" id="IPR027417">
    <property type="entry name" value="P-loop_NTPase"/>
</dbReference>
<protein>
    <recommendedName>
        <fullName evidence="1">ATP-dependent DNA helicase</fullName>
        <ecNumber evidence="1">5.6.2.3</ecNumber>
    </recommendedName>
</protein>
<gene>
    <name evidence="4" type="ORF">MtrunA17_Chr1g0173691</name>
</gene>
<comment type="cofactor">
    <cofactor evidence="1">
        <name>Mg(2+)</name>
        <dbReference type="ChEBI" id="CHEBI:18420"/>
    </cofactor>
</comment>
<comment type="catalytic activity">
    <reaction evidence="1">
        <text>ATP + H2O = ADP + phosphate + H(+)</text>
        <dbReference type="Rhea" id="RHEA:13065"/>
        <dbReference type="ChEBI" id="CHEBI:15377"/>
        <dbReference type="ChEBI" id="CHEBI:15378"/>
        <dbReference type="ChEBI" id="CHEBI:30616"/>
        <dbReference type="ChEBI" id="CHEBI:43474"/>
        <dbReference type="ChEBI" id="CHEBI:456216"/>
        <dbReference type="EC" id="5.6.2.3"/>
    </reaction>
</comment>
<dbReference type="InterPro" id="IPR010285">
    <property type="entry name" value="DNA_helicase_pif1-like_DEAD"/>
</dbReference>
<keyword evidence="1" id="KW-0067">ATP-binding</keyword>
<dbReference type="SUPFAM" id="SSF52540">
    <property type="entry name" value="P-loop containing nucleoside triphosphate hydrolases"/>
    <property type="match status" value="1"/>
</dbReference>
<dbReference type="EMBL" id="PSQE01000001">
    <property type="protein sequence ID" value="RHN79132.1"/>
    <property type="molecule type" value="Genomic_DNA"/>
</dbReference>
<dbReference type="Proteomes" id="UP000265566">
    <property type="component" value="Chromosome 1"/>
</dbReference>
<keyword evidence="1" id="KW-0233">DNA recombination</keyword>
<dbReference type="GO" id="GO:0000723">
    <property type="term" value="P:telomere maintenance"/>
    <property type="evidence" value="ECO:0007669"/>
    <property type="project" value="InterPro"/>
</dbReference>
<dbReference type="PANTHER" id="PTHR10492">
    <property type="match status" value="1"/>
</dbReference>